<keyword evidence="3" id="KW-1185">Reference proteome</keyword>
<gene>
    <name evidence="2" type="ORF">CCMP2556_LOCUS39218</name>
</gene>
<feature type="non-terminal residue" evidence="2">
    <location>
        <position position="1"/>
    </location>
</feature>
<name>A0ABP0PXV1_9DINO</name>
<evidence type="ECO:0000313" key="3">
    <source>
        <dbReference type="Proteomes" id="UP001642484"/>
    </source>
</evidence>
<accession>A0ABP0PXV1</accession>
<feature type="compositionally biased region" description="Gly residues" evidence="1">
    <location>
        <begin position="29"/>
        <end position="38"/>
    </location>
</feature>
<reference evidence="2 3" key="1">
    <citation type="submission" date="2024-02" db="EMBL/GenBank/DDBJ databases">
        <authorList>
            <person name="Chen Y."/>
            <person name="Shah S."/>
            <person name="Dougan E. K."/>
            <person name="Thang M."/>
            <person name="Chan C."/>
        </authorList>
    </citation>
    <scope>NUCLEOTIDE SEQUENCE [LARGE SCALE GENOMIC DNA]</scope>
</reference>
<feature type="region of interest" description="Disordered" evidence="1">
    <location>
        <begin position="1"/>
        <end position="90"/>
    </location>
</feature>
<organism evidence="2 3">
    <name type="scientific">Durusdinium trenchii</name>
    <dbReference type="NCBI Taxonomy" id="1381693"/>
    <lineage>
        <taxon>Eukaryota</taxon>
        <taxon>Sar</taxon>
        <taxon>Alveolata</taxon>
        <taxon>Dinophyceae</taxon>
        <taxon>Suessiales</taxon>
        <taxon>Symbiodiniaceae</taxon>
        <taxon>Durusdinium</taxon>
    </lineage>
</organism>
<sequence>VEEVMALPSAPSKALPAPATARAPRRAGDGAGGGGGNDGSRRRRNSGSKDGAAPLTPVVPVTMPGTPAPTASGAPAAPDTPGSVVAGARPPKKVANFSEKGLATLRDKLEKHVEACCPIRILNGDVKKGEIYQTRRFLQSLETKQGFNAEVLNLEQRLRGAQAALMLLPTESSRLPWDQLQVHCSDVEARCEENGSLDKIPDTIHMSLIQRLAKDGAPSAEGNDNGWVAFLKVVLPWQLDDVAGKRTLAAPAVRFLDRVLPEMIRFSERLISEKLLTLVRSGADSKNCLTSLCLKMLGFMNGDIPATHVRPGSTAEDLSRLAAFRKEVGQICDGILAVGAVGKLGEYDGACVKK</sequence>
<evidence type="ECO:0000313" key="2">
    <source>
        <dbReference type="EMBL" id="CAK9079744.1"/>
    </source>
</evidence>
<protein>
    <submittedName>
        <fullName evidence="2">Uncharacterized protein</fullName>
    </submittedName>
</protein>
<feature type="compositionally biased region" description="Low complexity" evidence="1">
    <location>
        <begin position="52"/>
        <end position="83"/>
    </location>
</feature>
<feature type="non-terminal residue" evidence="2">
    <location>
        <position position="354"/>
    </location>
</feature>
<comment type="caution">
    <text evidence="2">The sequence shown here is derived from an EMBL/GenBank/DDBJ whole genome shotgun (WGS) entry which is preliminary data.</text>
</comment>
<dbReference type="EMBL" id="CAXAMN010023687">
    <property type="protein sequence ID" value="CAK9079744.1"/>
    <property type="molecule type" value="Genomic_DNA"/>
</dbReference>
<evidence type="ECO:0000256" key="1">
    <source>
        <dbReference type="SAM" id="MobiDB-lite"/>
    </source>
</evidence>
<proteinExistence type="predicted"/>
<feature type="compositionally biased region" description="Low complexity" evidence="1">
    <location>
        <begin position="1"/>
        <end position="22"/>
    </location>
</feature>
<dbReference type="Proteomes" id="UP001642484">
    <property type="component" value="Unassembled WGS sequence"/>
</dbReference>